<dbReference type="RefSeq" id="WP_313761579.1">
    <property type="nucleotide sequence ID" value="NZ_BAAAVH010000077.1"/>
</dbReference>
<keyword evidence="1" id="KW-1133">Transmembrane helix</keyword>
<protein>
    <recommendedName>
        <fullName evidence="4">Low affinity iron permease</fullName>
    </recommendedName>
</protein>
<dbReference type="Proteomes" id="UP001596067">
    <property type="component" value="Unassembled WGS sequence"/>
</dbReference>
<sequence>MKPAHPADSGGDRRSRFASLAEAGSNFTGSLLFSVLCVLLVVAFVLLYAVDAPLGVQIFVGDLMSAVTLLLLALLKNSERRAERAIQRKLDAIAAAILAEQEGRPGEAQDDLRNAIRMEDEI</sequence>
<feature type="transmembrane region" description="Helical" evidence="1">
    <location>
        <begin position="31"/>
        <end position="50"/>
    </location>
</feature>
<keyword evidence="3" id="KW-1185">Reference proteome</keyword>
<feature type="transmembrane region" description="Helical" evidence="1">
    <location>
        <begin position="56"/>
        <end position="75"/>
    </location>
</feature>
<comment type="caution">
    <text evidence="2">The sequence shown here is derived from an EMBL/GenBank/DDBJ whole genome shotgun (WGS) entry which is preliminary data.</text>
</comment>
<organism evidence="2 3">
    <name type="scientific">Kitasatospora aburaviensis</name>
    <dbReference type="NCBI Taxonomy" id="67265"/>
    <lineage>
        <taxon>Bacteria</taxon>
        <taxon>Bacillati</taxon>
        <taxon>Actinomycetota</taxon>
        <taxon>Actinomycetes</taxon>
        <taxon>Kitasatosporales</taxon>
        <taxon>Streptomycetaceae</taxon>
        <taxon>Kitasatospora</taxon>
    </lineage>
</organism>
<accession>A0ABW1F051</accession>
<keyword evidence="1" id="KW-0472">Membrane</keyword>
<name>A0ABW1F051_9ACTN</name>
<evidence type="ECO:0008006" key="4">
    <source>
        <dbReference type="Google" id="ProtNLM"/>
    </source>
</evidence>
<gene>
    <name evidence="2" type="ORF">ACFP0N_20030</name>
</gene>
<evidence type="ECO:0000256" key="1">
    <source>
        <dbReference type="SAM" id="Phobius"/>
    </source>
</evidence>
<reference evidence="3" key="1">
    <citation type="journal article" date="2019" name="Int. J. Syst. Evol. Microbiol.">
        <title>The Global Catalogue of Microorganisms (GCM) 10K type strain sequencing project: providing services to taxonomists for standard genome sequencing and annotation.</title>
        <authorList>
            <consortium name="The Broad Institute Genomics Platform"/>
            <consortium name="The Broad Institute Genome Sequencing Center for Infectious Disease"/>
            <person name="Wu L."/>
            <person name="Ma J."/>
        </authorList>
    </citation>
    <scope>NUCLEOTIDE SEQUENCE [LARGE SCALE GENOMIC DNA]</scope>
    <source>
        <strain evidence="3">CGMCC 4.1469</strain>
    </source>
</reference>
<proteinExistence type="predicted"/>
<evidence type="ECO:0000313" key="2">
    <source>
        <dbReference type="EMBL" id="MFC5887260.1"/>
    </source>
</evidence>
<keyword evidence="1" id="KW-0812">Transmembrane</keyword>
<evidence type="ECO:0000313" key="3">
    <source>
        <dbReference type="Proteomes" id="UP001596067"/>
    </source>
</evidence>
<dbReference type="EMBL" id="JBHSOD010000024">
    <property type="protein sequence ID" value="MFC5887260.1"/>
    <property type="molecule type" value="Genomic_DNA"/>
</dbReference>